<dbReference type="InterPro" id="IPR011992">
    <property type="entry name" value="EF-hand-dom_pair"/>
</dbReference>
<dbReference type="SMART" id="SM00320">
    <property type="entry name" value="WD40"/>
    <property type="match status" value="4"/>
</dbReference>
<protein>
    <recommendedName>
        <fullName evidence="3">EF-hand domain-containing protein</fullName>
    </recommendedName>
</protein>
<feature type="domain" description="EF-hand" evidence="3">
    <location>
        <begin position="88"/>
        <end position="123"/>
    </location>
</feature>
<dbReference type="InterPro" id="IPR051242">
    <property type="entry name" value="WD-EF-hand_domain"/>
</dbReference>
<dbReference type="PANTHER" id="PTHR44324:SF1">
    <property type="entry name" value="WD REPEAT-CONTAINING PROTEIN 49"/>
    <property type="match status" value="1"/>
</dbReference>
<sequence>MGDKPRLSVASSTGLKNVAAINQFKRLYNQQSISSFSNHEDTREDRIELENLLGTDQLEKLRTQGFSESKVLDKESFIRFLRHTLNRGNDRDYEELFECVDVTKEGVISWDKLATYLMLKLYDNDDREKASSVPNWKSGKNLMNAHRDSVKRIQHMDSFNRYISISKEGTVCIYNDEMQLYKTFKAGTESCKIRDLWITDFVLMTNVNKVAVAYTSKELIIYDMTSKLELSLAYRIVGIDSTPYCLDYWSDTENPNDAILSWGDVKGDVHAILFNSAIIALFERPPQQTNNAAYTRVQLEDIENGIYKNASYLTYHAHAEWTRQIKYADHLECFISCSTNTKTALVFGWMDKSGLTVRVNYSVRIRQLREVRNVVEINQGLNSFDYSRNFNLIAPPTILSVDNESIFILATAGVNYQVSLWNPFVLSKPNGILRGHMRSVLYVQFIPSRGQLLSFSKDKILRIWDVQLQICLQRLSNIFPRGPEGKRSKKILLFISFF</sequence>
<dbReference type="Proteomes" id="UP000663872">
    <property type="component" value="Unassembled WGS sequence"/>
</dbReference>
<evidence type="ECO:0000256" key="2">
    <source>
        <dbReference type="PROSITE-ProRule" id="PRU00221"/>
    </source>
</evidence>
<dbReference type="PROSITE" id="PS50222">
    <property type="entry name" value="EF_HAND_2"/>
    <property type="match status" value="1"/>
</dbReference>
<gene>
    <name evidence="4" type="ORF">GRG538_LOCUS7897</name>
</gene>
<dbReference type="SUPFAM" id="SSF50978">
    <property type="entry name" value="WD40 repeat-like"/>
    <property type="match status" value="1"/>
</dbReference>
<keyword evidence="2" id="KW-0853">WD repeat</keyword>
<dbReference type="PROSITE" id="PS50294">
    <property type="entry name" value="WD_REPEATS_REGION"/>
    <property type="match status" value="1"/>
</dbReference>
<proteinExistence type="predicted"/>
<dbReference type="PANTHER" id="PTHR44324">
    <property type="entry name" value="WD40 REPEAT DOMAIN 95"/>
    <property type="match status" value="1"/>
</dbReference>
<accession>A0A817Y6J2</accession>
<reference evidence="4" key="1">
    <citation type="submission" date="2021-02" db="EMBL/GenBank/DDBJ databases">
        <authorList>
            <person name="Nowell W R."/>
        </authorList>
    </citation>
    <scope>NUCLEOTIDE SEQUENCE</scope>
</reference>
<dbReference type="EMBL" id="CAJNYT010000852">
    <property type="protein sequence ID" value="CAF3377647.1"/>
    <property type="molecule type" value="Genomic_DNA"/>
</dbReference>
<dbReference type="SUPFAM" id="SSF47473">
    <property type="entry name" value="EF-hand"/>
    <property type="match status" value="1"/>
</dbReference>
<evidence type="ECO:0000259" key="3">
    <source>
        <dbReference type="PROSITE" id="PS50222"/>
    </source>
</evidence>
<dbReference type="Gene3D" id="2.130.10.10">
    <property type="entry name" value="YVTN repeat-like/Quinoprotein amine dehydrogenase"/>
    <property type="match status" value="2"/>
</dbReference>
<feature type="repeat" description="WD" evidence="2">
    <location>
        <begin position="433"/>
        <end position="467"/>
    </location>
</feature>
<name>A0A817Y6J2_9BILA</name>
<comment type="caution">
    <text evidence="4">The sequence shown here is derived from an EMBL/GenBank/DDBJ whole genome shotgun (WGS) entry which is preliminary data.</text>
</comment>
<dbReference type="Pfam" id="PF00400">
    <property type="entry name" value="WD40"/>
    <property type="match status" value="1"/>
</dbReference>
<keyword evidence="1" id="KW-0677">Repeat</keyword>
<organism evidence="4 5">
    <name type="scientific">Rotaria socialis</name>
    <dbReference type="NCBI Taxonomy" id="392032"/>
    <lineage>
        <taxon>Eukaryota</taxon>
        <taxon>Metazoa</taxon>
        <taxon>Spiralia</taxon>
        <taxon>Gnathifera</taxon>
        <taxon>Rotifera</taxon>
        <taxon>Eurotatoria</taxon>
        <taxon>Bdelloidea</taxon>
        <taxon>Philodinida</taxon>
        <taxon>Philodinidae</taxon>
        <taxon>Rotaria</taxon>
    </lineage>
</organism>
<evidence type="ECO:0000313" key="5">
    <source>
        <dbReference type="Proteomes" id="UP000663872"/>
    </source>
</evidence>
<dbReference type="InterPro" id="IPR036322">
    <property type="entry name" value="WD40_repeat_dom_sf"/>
</dbReference>
<dbReference type="GO" id="GO:0005509">
    <property type="term" value="F:calcium ion binding"/>
    <property type="evidence" value="ECO:0007669"/>
    <property type="project" value="InterPro"/>
</dbReference>
<dbReference type="InterPro" id="IPR015943">
    <property type="entry name" value="WD40/YVTN_repeat-like_dom_sf"/>
</dbReference>
<dbReference type="InterPro" id="IPR001680">
    <property type="entry name" value="WD40_rpt"/>
</dbReference>
<dbReference type="InterPro" id="IPR002048">
    <property type="entry name" value="EF_hand_dom"/>
</dbReference>
<dbReference type="PROSITE" id="PS50082">
    <property type="entry name" value="WD_REPEATS_2"/>
    <property type="match status" value="1"/>
</dbReference>
<evidence type="ECO:0000256" key="1">
    <source>
        <dbReference type="ARBA" id="ARBA00022737"/>
    </source>
</evidence>
<dbReference type="AlphaFoldDB" id="A0A817Y6J2"/>
<evidence type="ECO:0000313" key="4">
    <source>
        <dbReference type="EMBL" id="CAF3377647.1"/>
    </source>
</evidence>